<protein>
    <recommendedName>
        <fullName evidence="1">Amidohydrolase-related domain-containing protein</fullName>
    </recommendedName>
</protein>
<dbReference type="Gene3D" id="3.20.20.140">
    <property type="entry name" value="Metal-dependent hydrolases"/>
    <property type="match status" value="1"/>
</dbReference>
<dbReference type="InterPro" id="IPR032466">
    <property type="entry name" value="Metal_Hydrolase"/>
</dbReference>
<dbReference type="Pfam" id="PF04909">
    <property type="entry name" value="Amidohydro_2"/>
    <property type="match status" value="1"/>
</dbReference>
<dbReference type="RefSeq" id="XP_033683081.1">
    <property type="nucleotide sequence ID" value="XM_033833402.1"/>
</dbReference>
<reference evidence="2" key="1">
    <citation type="journal article" date="2020" name="Stud. Mycol.">
        <title>101 Dothideomycetes genomes: a test case for predicting lifestyles and emergence of pathogens.</title>
        <authorList>
            <person name="Haridas S."/>
            <person name="Albert R."/>
            <person name="Binder M."/>
            <person name="Bloem J."/>
            <person name="Labutti K."/>
            <person name="Salamov A."/>
            <person name="Andreopoulos B."/>
            <person name="Baker S."/>
            <person name="Barry K."/>
            <person name="Bills G."/>
            <person name="Bluhm B."/>
            <person name="Cannon C."/>
            <person name="Castanera R."/>
            <person name="Culley D."/>
            <person name="Daum C."/>
            <person name="Ezra D."/>
            <person name="Gonzalez J."/>
            <person name="Henrissat B."/>
            <person name="Kuo A."/>
            <person name="Liang C."/>
            <person name="Lipzen A."/>
            <person name="Lutzoni F."/>
            <person name="Magnuson J."/>
            <person name="Mondo S."/>
            <person name="Nolan M."/>
            <person name="Ohm R."/>
            <person name="Pangilinan J."/>
            <person name="Park H.-J."/>
            <person name="Ramirez L."/>
            <person name="Alfaro M."/>
            <person name="Sun H."/>
            <person name="Tritt A."/>
            <person name="Yoshinaga Y."/>
            <person name="Zwiers L.-H."/>
            <person name="Turgeon B."/>
            <person name="Goodwin S."/>
            <person name="Spatafora J."/>
            <person name="Crous P."/>
            <person name="Grigoriev I."/>
        </authorList>
    </citation>
    <scope>NUCLEOTIDE SEQUENCE</scope>
    <source>
        <strain evidence="2">CBS 122368</strain>
    </source>
</reference>
<sequence length="218" mass="24366">MPESYIPYAHTSFAVLIHGTAYATGCPSTLLDPVQRATGPQPLQLPPAETMSQARLQGASIPPLHLHHHVLAGLHLPILNTHQHHFALLKAASMLVGASTDDVTCQPGLEDVIELVKSGALYIKLSAPYRISEQAPHYEDVKPLVRALVGANPRRVLWGSDWPHTPRMKVRSWEVALKESAFLKVDDEAWLRSLRRWLSDEEWDLLMVRNPQELYGSQ</sequence>
<dbReference type="OrthoDB" id="2135488at2759"/>
<organism evidence="2 3">
    <name type="scientific">Trematosphaeria pertusa</name>
    <dbReference type="NCBI Taxonomy" id="390896"/>
    <lineage>
        <taxon>Eukaryota</taxon>
        <taxon>Fungi</taxon>
        <taxon>Dikarya</taxon>
        <taxon>Ascomycota</taxon>
        <taxon>Pezizomycotina</taxon>
        <taxon>Dothideomycetes</taxon>
        <taxon>Pleosporomycetidae</taxon>
        <taxon>Pleosporales</taxon>
        <taxon>Massarineae</taxon>
        <taxon>Trematosphaeriaceae</taxon>
        <taxon>Trematosphaeria</taxon>
    </lineage>
</organism>
<dbReference type="Proteomes" id="UP000800094">
    <property type="component" value="Unassembled WGS sequence"/>
</dbReference>
<evidence type="ECO:0000259" key="1">
    <source>
        <dbReference type="Pfam" id="PF04909"/>
    </source>
</evidence>
<dbReference type="InterPro" id="IPR006680">
    <property type="entry name" value="Amidohydro-rel"/>
</dbReference>
<keyword evidence="3" id="KW-1185">Reference proteome</keyword>
<dbReference type="InterPro" id="IPR052358">
    <property type="entry name" value="Aro_Compnd_Degr_Hydrolases"/>
</dbReference>
<dbReference type="PANTHER" id="PTHR35563">
    <property type="entry name" value="BARREL METAL-DEPENDENT HYDROLASE, PUTATIVE (AFU_ORTHOLOGUE AFUA_1G16240)-RELATED"/>
    <property type="match status" value="1"/>
</dbReference>
<evidence type="ECO:0000313" key="2">
    <source>
        <dbReference type="EMBL" id="KAF2248077.1"/>
    </source>
</evidence>
<dbReference type="GeneID" id="54586732"/>
<dbReference type="SUPFAM" id="SSF51556">
    <property type="entry name" value="Metallo-dependent hydrolases"/>
    <property type="match status" value="1"/>
</dbReference>
<dbReference type="PANTHER" id="PTHR35563:SF2">
    <property type="entry name" value="BARREL METAL-DEPENDENT HYDROLASE, PUTATIVE (AFU_ORTHOLOGUE AFUA_1G16240)-RELATED"/>
    <property type="match status" value="1"/>
</dbReference>
<accession>A0A6A6ICY8</accession>
<evidence type="ECO:0000313" key="3">
    <source>
        <dbReference type="Proteomes" id="UP000800094"/>
    </source>
</evidence>
<proteinExistence type="predicted"/>
<dbReference type="AlphaFoldDB" id="A0A6A6ICY8"/>
<gene>
    <name evidence="2" type="ORF">BU26DRAFT_565492</name>
</gene>
<dbReference type="EMBL" id="ML987196">
    <property type="protein sequence ID" value="KAF2248077.1"/>
    <property type="molecule type" value="Genomic_DNA"/>
</dbReference>
<dbReference type="GO" id="GO:0016787">
    <property type="term" value="F:hydrolase activity"/>
    <property type="evidence" value="ECO:0007669"/>
    <property type="project" value="InterPro"/>
</dbReference>
<name>A0A6A6ICY8_9PLEO</name>
<feature type="domain" description="Amidohydrolase-related" evidence="1">
    <location>
        <begin position="106"/>
        <end position="216"/>
    </location>
</feature>